<keyword evidence="3 4" id="KW-0808">Transferase</keyword>
<keyword evidence="7" id="KW-1185">Reference proteome</keyword>
<dbReference type="PANTHER" id="PTHR11712:SF336">
    <property type="entry name" value="3-OXOACYL-[ACYL-CARRIER-PROTEIN] SYNTHASE, MITOCHONDRIAL"/>
    <property type="match status" value="1"/>
</dbReference>
<dbReference type="InterPro" id="IPR020841">
    <property type="entry name" value="PKS_Beta-ketoAc_synthase_dom"/>
</dbReference>
<dbReference type="PANTHER" id="PTHR11712">
    <property type="entry name" value="POLYKETIDE SYNTHASE-RELATED"/>
    <property type="match status" value="1"/>
</dbReference>
<evidence type="ECO:0000256" key="2">
    <source>
        <dbReference type="ARBA" id="ARBA00008467"/>
    </source>
</evidence>
<organism evidence="6 7">
    <name type="scientific">Methylogaea oryzae</name>
    <dbReference type="NCBI Taxonomy" id="1295382"/>
    <lineage>
        <taxon>Bacteria</taxon>
        <taxon>Pseudomonadati</taxon>
        <taxon>Pseudomonadota</taxon>
        <taxon>Gammaproteobacteria</taxon>
        <taxon>Methylococcales</taxon>
        <taxon>Methylococcaceae</taxon>
        <taxon>Methylogaea</taxon>
    </lineage>
</organism>
<gene>
    <name evidence="6" type="ORF">MoryE10_19230</name>
</gene>
<dbReference type="Proteomes" id="UP000824988">
    <property type="component" value="Chromosome"/>
</dbReference>
<proteinExistence type="inferred from homology"/>
<dbReference type="KEGG" id="moz:MoryE10_19230"/>
<dbReference type="Pfam" id="PF02801">
    <property type="entry name" value="Ketoacyl-synt_C"/>
    <property type="match status" value="1"/>
</dbReference>
<dbReference type="Pfam" id="PF00109">
    <property type="entry name" value="ketoacyl-synt"/>
    <property type="match status" value="1"/>
</dbReference>
<dbReference type="InterPro" id="IPR014031">
    <property type="entry name" value="Ketoacyl_synth_C"/>
</dbReference>
<dbReference type="AlphaFoldDB" id="A0A8D4VPH9"/>
<name>A0A8D4VPH9_9GAMM</name>
<dbReference type="InterPro" id="IPR000794">
    <property type="entry name" value="Beta-ketoacyl_synthase"/>
</dbReference>
<evidence type="ECO:0000256" key="1">
    <source>
        <dbReference type="ARBA" id="ARBA00005194"/>
    </source>
</evidence>
<evidence type="ECO:0000256" key="3">
    <source>
        <dbReference type="ARBA" id="ARBA00022679"/>
    </source>
</evidence>
<evidence type="ECO:0000313" key="6">
    <source>
        <dbReference type="EMBL" id="BBL71317.1"/>
    </source>
</evidence>
<sequence length="422" mass="42889">MNRPSVYITGMGFAGAAGNGAAQLAARLRAGQSAIRRLPPEARPIPQLQLGALLDDGWNWRDGDGIRDRILPPQAEKMLRGADVSLCADASAVLEAKGAARIAPERLGLVVGGSNLAHPLLAEEISRFQRNPAYVNPRSGFQVLDSHVAATLAALADAQGPVLNVAAAAASGAVAAVAALDLIRSGRCDACLAVGAMQRLSPADWQALAALGALNTSSEAALPFSGQGGGFTPGEGAACVLLERSDHAERRGANGLAELAGGAFVSAADPLPHPCRNQEARVMSLALADAGIDASQLDVIAAHATGTAQGDAAEAGAIADLLEGSGRRVWVCAPKTVTGHCLSAAGLIGLAAGVFMLQDGCVHPLPIQASPYSPTLRFAAGGAIDIPLRCAITTAFGFGGFNAALAIRHLPTQVGNKEETTR</sequence>
<protein>
    <submittedName>
        <fullName evidence="6">Polyketide beta-ketoacyl:ACP synthase</fullName>
    </submittedName>
</protein>
<dbReference type="GO" id="GO:0004315">
    <property type="term" value="F:3-oxoacyl-[acyl-carrier-protein] synthase activity"/>
    <property type="evidence" value="ECO:0007669"/>
    <property type="project" value="TreeGrafter"/>
</dbReference>
<accession>A0A8D4VPH9</accession>
<comment type="pathway">
    <text evidence="1">Lipid metabolism; fatty acid biosynthesis.</text>
</comment>
<dbReference type="EMBL" id="AP019782">
    <property type="protein sequence ID" value="BBL71317.1"/>
    <property type="molecule type" value="Genomic_DNA"/>
</dbReference>
<comment type="similarity">
    <text evidence="2 4">Belongs to the thiolase-like superfamily. Beta-ketoacyl-ACP synthases family.</text>
</comment>
<evidence type="ECO:0000256" key="4">
    <source>
        <dbReference type="RuleBase" id="RU003694"/>
    </source>
</evidence>
<dbReference type="RefSeq" id="WP_221046915.1">
    <property type="nucleotide sequence ID" value="NZ_AP019782.1"/>
</dbReference>
<evidence type="ECO:0000259" key="5">
    <source>
        <dbReference type="SMART" id="SM00825"/>
    </source>
</evidence>
<reference evidence="6" key="1">
    <citation type="submission" date="2019-06" db="EMBL/GenBank/DDBJ databases">
        <title>Complete genome sequence of Methylogaea oryzae strain JCM16910.</title>
        <authorList>
            <person name="Asakawa S."/>
        </authorList>
    </citation>
    <scope>NUCLEOTIDE SEQUENCE</scope>
    <source>
        <strain evidence="6">E10</strain>
    </source>
</reference>
<dbReference type="GO" id="GO:0006633">
    <property type="term" value="P:fatty acid biosynthetic process"/>
    <property type="evidence" value="ECO:0007669"/>
    <property type="project" value="TreeGrafter"/>
</dbReference>
<dbReference type="InterPro" id="IPR014030">
    <property type="entry name" value="Ketoacyl_synth_N"/>
</dbReference>
<dbReference type="SMART" id="SM00825">
    <property type="entry name" value="PKS_KS"/>
    <property type="match status" value="1"/>
</dbReference>
<feature type="domain" description="Ketosynthase family 3 (KS3)" evidence="5">
    <location>
        <begin position="6"/>
        <end position="412"/>
    </location>
</feature>
<evidence type="ECO:0000313" key="7">
    <source>
        <dbReference type="Proteomes" id="UP000824988"/>
    </source>
</evidence>